<dbReference type="InterPro" id="IPR035979">
    <property type="entry name" value="RBD_domain_sf"/>
</dbReference>
<protein>
    <submittedName>
        <fullName evidence="2">Uncharacterized protein</fullName>
    </submittedName>
</protein>
<dbReference type="Proteomes" id="UP000070700">
    <property type="component" value="Unassembled WGS sequence"/>
</dbReference>
<reference evidence="2 3" key="1">
    <citation type="submission" date="2015-10" db="EMBL/GenBank/DDBJ databases">
        <title>Full genome of DAOMC 229536 Phialocephala scopiformis, a fungal endophyte of spruce producing the potent anti-insectan compound rugulosin.</title>
        <authorList>
            <consortium name="DOE Joint Genome Institute"/>
            <person name="Walker A.K."/>
            <person name="Frasz S.L."/>
            <person name="Seifert K.A."/>
            <person name="Miller J.D."/>
            <person name="Mondo S.J."/>
            <person name="Labutti K."/>
            <person name="Lipzen A."/>
            <person name="Dockter R."/>
            <person name="Kennedy M."/>
            <person name="Grigoriev I.V."/>
            <person name="Spatafora J.W."/>
        </authorList>
    </citation>
    <scope>NUCLEOTIDE SEQUENCE [LARGE SCALE GENOMIC DNA]</scope>
    <source>
        <strain evidence="2 3">CBS 120377</strain>
    </source>
</reference>
<sequence length="477" mass="53334">MISSFEEEVSRGVHWTRYRLMKNRREQLAKESAAREGECSSRRTEQLAKDRATREGESTASEAKGVSRGMRRKPSPTTSEPSFIGHISHLAIASWNTDCAVGNKAGQMDGVQTCCSFAPGLDVKDSSRSSAKLKKLSLSRTAILWWLRRRWKLQLLLVSSSDCNTEPIVPLRSRHSAKASLLLSLQEQEAEAAINAMNNIELDGRTIRVDKARVACAIQEAEAAINAMNNIEPEWRVWLLLPRQEQERQKTAEAAINAMNNIDTGTAEIDNTELLLTGKELEDPIAKQSLSSDDIDNTAVERADIQSLVLDDGLQTKLSQTESVRSGWQPSLEAPRYPQSTMPYTSYYHSTTANNLCIGPMLKRSFLGKLFRVEKLNMQVPFSRYFSNTIRINKANSEKKPALRQSSMKMRLSDHESSTSDAHFNLDNSAQGSEFIDRLAIDEDTLNTIQHGGRRLIVESIVSLPLCSIPERVGLVR</sequence>
<feature type="region of interest" description="Disordered" evidence="1">
    <location>
        <begin position="26"/>
        <end position="82"/>
    </location>
</feature>
<dbReference type="KEGG" id="psco:LY89DRAFT_667078"/>
<name>A0A194XG20_MOLSC</name>
<proteinExistence type="predicted"/>
<evidence type="ECO:0000313" key="3">
    <source>
        <dbReference type="Proteomes" id="UP000070700"/>
    </source>
</evidence>
<dbReference type="SUPFAM" id="SSF54928">
    <property type="entry name" value="RNA-binding domain, RBD"/>
    <property type="match status" value="1"/>
</dbReference>
<dbReference type="RefSeq" id="XP_018073429.1">
    <property type="nucleotide sequence ID" value="XM_018212954.1"/>
</dbReference>
<dbReference type="AlphaFoldDB" id="A0A194XG20"/>
<dbReference type="InParanoid" id="A0A194XG20"/>
<keyword evidence="3" id="KW-1185">Reference proteome</keyword>
<dbReference type="GO" id="GO:0003676">
    <property type="term" value="F:nucleic acid binding"/>
    <property type="evidence" value="ECO:0007669"/>
    <property type="project" value="InterPro"/>
</dbReference>
<evidence type="ECO:0000313" key="2">
    <source>
        <dbReference type="EMBL" id="KUJ19074.1"/>
    </source>
</evidence>
<feature type="compositionally biased region" description="Basic and acidic residues" evidence="1">
    <location>
        <begin position="26"/>
        <end position="57"/>
    </location>
</feature>
<dbReference type="EMBL" id="KQ947411">
    <property type="protein sequence ID" value="KUJ19074.1"/>
    <property type="molecule type" value="Genomic_DNA"/>
</dbReference>
<evidence type="ECO:0000256" key="1">
    <source>
        <dbReference type="SAM" id="MobiDB-lite"/>
    </source>
</evidence>
<accession>A0A194XG20</accession>
<dbReference type="GeneID" id="28822680"/>
<organism evidence="2 3">
    <name type="scientific">Mollisia scopiformis</name>
    <name type="common">Conifer needle endophyte fungus</name>
    <name type="synonym">Phialocephala scopiformis</name>
    <dbReference type="NCBI Taxonomy" id="149040"/>
    <lineage>
        <taxon>Eukaryota</taxon>
        <taxon>Fungi</taxon>
        <taxon>Dikarya</taxon>
        <taxon>Ascomycota</taxon>
        <taxon>Pezizomycotina</taxon>
        <taxon>Leotiomycetes</taxon>
        <taxon>Helotiales</taxon>
        <taxon>Mollisiaceae</taxon>
        <taxon>Mollisia</taxon>
    </lineage>
</organism>
<gene>
    <name evidence="2" type="ORF">LY89DRAFT_667078</name>
</gene>